<dbReference type="OrthoDB" id="5175407at2759"/>
<sequence>MTSFILPPRHSPNTTGSRKRSAYCSILTHLVRAAADAHEALDLFGALVRGEASHGMASFDPHVGESACHLRATMMWEVHRAWRRQCLVITAAAANSTAAPLDWVDAAAAHFDLLRRNAEIMCAKLSIDRVSPGVVGLGHREDSPGNPRESYRGECV</sequence>
<keyword evidence="3" id="KW-1185">Reference proteome</keyword>
<dbReference type="GeneID" id="72064898"/>
<dbReference type="EMBL" id="CP086355">
    <property type="protein sequence ID" value="UNI16509.1"/>
    <property type="molecule type" value="Genomic_DNA"/>
</dbReference>
<dbReference type="RefSeq" id="XP_047839990.1">
    <property type="nucleotide sequence ID" value="XM_047984018.1"/>
</dbReference>
<evidence type="ECO:0000313" key="2">
    <source>
        <dbReference type="EMBL" id="UNI16509.1"/>
    </source>
</evidence>
<evidence type="ECO:0000256" key="1">
    <source>
        <dbReference type="SAM" id="MobiDB-lite"/>
    </source>
</evidence>
<name>A0A9Q8Q9N2_9HYPO</name>
<dbReference type="KEGG" id="ptkz:JDV02_002938"/>
<protein>
    <submittedName>
        <fullName evidence="2">Uncharacterized protein</fullName>
    </submittedName>
</protein>
<feature type="region of interest" description="Disordered" evidence="1">
    <location>
        <begin position="137"/>
        <end position="156"/>
    </location>
</feature>
<evidence type="ECO:0000313" key="3">
    <source>
        <dbReference type="Proteomes" id="UP000829364"/>
    </source>
</evidence>
<accession>A0A9Q8Q9N2</accession>
<reference evidence="2" key="1">
    <citation type="submission" date="2021-11" db="EMBL/GenBank/DDBJ databases">
        <title>Purpureocillium_takamizusanense_genome.</title>
        <authorList>
            <person name="Nguyen N.-H."/>
        </authorList>
    </citation>
    <scope>NUCLEOTIDE SEQUENCE</scope>
    <source>
        <strain evidence="2">PT3</strain>
    </source>
</reference>
<feature type="compositionally biased region" description="Basic and acidic residues" evidence="1">
    <location>
        <begin position="138"/>
        <end position="156"/>
    </location>
</feature>
<dbReference type="Proteomes" id="UP000829364">
    <property type="component" value="Chromosome 2"/>
</dbReference>
<dbReference type="AlphaFoldDB" id="A0A9Q8Q9N2"/>
<organism evidence="2 3">
    <name type="scientific">Purpureocillium takamizusanense</name>
    <dbReference type="NCBI Taxonomy" id="2060973"/>
    <lineage>
        <taxon>Eukaryota</taxon>
        <taxon>Fungi</taxon>
        <taxon>Dikarya</taxon>
        <taxon>Ascomycota</taxon>
        <taxon>Pezizomycotina</taxon>
        <taxon>Sordariomycetes</taxon>
        <taxon>Hypocreomycetidae</taxon>
        <taxon>Hypocreales</taxon>
        <taxon>Ophiocordycipitaceae</taxon>
        <taxon>Purpureocillium</taxon>
    </lineage>
</organism>
<gene>
    <name evidence="2" type="ORF">JDV02_002938</name>
</gene>
<proteinExistence type="predicted"/>